<organism evidence="2 3">
    <name type="scientific">Streptomyces atriruber</name>
    <dbReference type="NCBI Taxonomy" id="545121"/>
    <lineage>
        <taxon>Bacteria</taxon>
        <taxon>Bacillati</taxon>
        <taxon>Actinomycetota</taxon>
        <taxon>Actinomycetes</taxon>
        <taxon>Kitasatosporales</taxon>
        <taxon>Streptomycetaceae</taxon>
        <taxon>Streptomyces</taxon>
    </lineage>
</organism>
<evidence type="ECO:0000313" key="2">
    <source>
        <dbReference type="EMBL" id="MEU6822685.1"/>
    </source>
</evidence>
<evidence type="ECO:0000313" key="3">
    <source>
        <dbReference type="Proteomes" id="UP001551176"/>
    </source>
</evidence>
<feature type="signal peptide" evidence="1">
    <location>
        <begin position="1"/>
        <end position="17"/>
    </location>
</feature>
<proteinExistence type="predicted"/>
<feature type="chain" id="PRO_5047340424" evidence="1">
    <location>
        <begin position="18"/>
        <end position="159"/>
    </location>
</feature>
<keyword evidence="1" id="KW-0732">Signal</keyword>
<dbReference type="Proteomes" id="UP001551176">
    <property type="component" value="Unassembled WGS sequence"/>
</dbReference>
<keyword evidence="3" id="KW-1185">Reference proteome</keyword>
<reference evidence="2 3" key="1">
    <citation type="submission" date="2024-06" db="EMBL/GenBank/DDBJ databases">
        <title>The Natural Products Discovery Center: Release of the First 8490 Sequenced Strains for Exploring Actinobacteria Biosynthetic Diversity.</title>
        <authorList>
            <person name="Kalkreuter E."/>
            <person name="Kautsar S.A."/>
            <person name="Yang D."/>
            <person name="Bader C.D."/>
            <person name="Teijaro C.N."/>
            <person name="Fluegel L."/>
            <person name="Davis C.M."/>
            <person name="Simpson J.R."/>
            <person name="Lauterbach L."/>
            <person name="Steele A.D."/>
            <person name="Gui C."/>
            <person name="Meng S."/>
            <person name="Li G."/>
            <person name="Viehrig K."/>
            <person name="Ye F."/>
            <person name="Su P."/>
            <person name="Kiefer A.F."/>
            <person name="Nichols A."/>
            <person name="Cepeda A.J."/>
            <person name="Yan W."/>
            <person name="Fan B."/>
            <person name="Jiang Y."/>
            <person name="Adhikari A."/>
            <person name="Zheng C.-J."/>
            <person name="Schuster L."/>
            <person name="Cowan T.M."/>
            <person name="Smanski M.J."/>
            <person name="Chevrette M.G."/>
            <person name="De Carvalho L.P.S."/>
            <person name="Shen B."/>
        </authorList>
    </citation>
    <scope>NUCLEOTIDE SEQUENCE [LARGE SCALE GENOMIC DNA]</scope>
    <source>
        <strain evidence="2 3">NPDC046838</strain>
    </source>
</reference>
<comment type="caution">
    <text evidence="2">The sequence shown here is derived from an EMBL/GenBank/DDBJ whole genome shotgun (WGS) entry which is preliminary data.</text>
</comment>
<dbReference type="RefSeq" id="WP_359350237.1">
    <property type="nucleotide sequence ID" value="NZ_JBEYXV010000009.1"/>
</dbReference>
<accession>A0ABV3BPN4</accession>
<sequence>MTAMAAATALLPGAANAAERHEVTLDSTARITADGQKAVVSGTYTCEGFQGPVRLRITLRTQQERDLDADEAQAVQGLYQWVGLPGLPVPETATASTAQEQILDGACDGTATAHPWQHGFTGPAAKGAKGSVAVAMTSVDPRTAEVKELADTKGEVTFA</sequence>
<name>A0ABV3BPN4_9ACTN</name>
<evidence type="ECO:0000256" key="1">
    <source>
        <dbReference type="SAM" id="SignalP"/>
    </source>
</evidence>
<dbReference type="EMBL" id="JBEYXV010000009">
    <property type="protein sequence ID" value="MEU6822685.1"/>
    <property type="molecule type" value="Genomic_DNA"/>
</dbReference>
<protein>
    <submittedName>
        <fullName evidence="2">Uncharacterized protein</fullName>
    </submittedName>
</protein>
<gene>
    <name evidence="2" type="ORF">ABZ921_18825</name>
</gene>